<proteinExistence type="predicted"/>
<organism evidence="1 2">
    <name type="scientific">Archangium gephyra</name>
    <dbReference type="NCBI Taxonomy" id="48"/>
    <lineage>
        <taxon>Bacteria</taxon>
        <taxon>Pseudomonadati</taxon>
        <taxon>Myxococcota</taxon>
        <taxon>Myxococcia</taxon>
        <taxon>Myxococcales</taxon>
        <taxon>Cystobacterineae</taxon>
        <taxon>Archangiaceae</taxon>
        <taxon>Archangium</taxon>
    </lineage>
</organism>
<dbReference type="Gene3D" id="3.10.20.860">
    <property type="match status" value="1"/>
</dbReference>
<reference evidence="1 2" key="1">
    <citation type="submission" date="2017-08" db="EMBL/GenBank/DDBJ databases">
        <title>Infants hospitalized years apart are colonized by the same room-sourced microbial strains.</title>
        <authorList>
            <person name="Brooks B."/>
            <person name="Olm M.R."/>
            <person name="Firek B.A."/>
            <person name="Baker R."/>
            <person name="Thomas B.C."/>
            <person name="Morowitz M.J."/>
            <person name="Banfield J.F."/>
        </authorList>
    </citation>
    <scope>NUCLEOTIDE SEQUENCE [LARGE SCALE GENOMIC DNA]</scope>
    <source>
        <strain evidence="1">S2_003_000_R2_14</strain>
    </source>
</reference>
<evidence type="ECO:0008006" key="3">
    <source>
        <dbReference type="Google" id="ProtNLM"/>
    </source>
</evidence>
<gene>
    <name evidence="1" type="ORF">DI536_17225</name>
</gene>
<name>A0A2W5USC5_9BACT</name>
<evidence type="ECO:0000313" key="2">
    <source>
        <dbReference type="Proteomes" id="UP000249061"/>
    </source>
</evidence>
<dbReference type="EMBL" id="QFQP01000013">
    <property type="protein sequence ID" value="PZR12058.1"/>
    <property type="molecule type" value="Genomic_DNA"/>
</dbReference>
<dbReference type="Proteomes" id="UP000249061">
    <property type="component" value="Unassembled WGS sequence"/>
</dbReference>
<dbReference type="InterPro" id="IPR022453">
    <property type="entry name" value="Znf_MqsA-type"/>
</dbReference>
<comment type="caution">
    <text evidence="1">The sequence shown here is derived from an EMBL/GenBank/DDBJ whole genome shotgun (WGS) entry which is preliminary data.</text>
</comment>
<accession>A0A2W5USC5</accession>
<evidence type="ECO:0000313" key="1">
    <source>
        <dbReference type="EMBL" id="PZR12058.1"/>
    </source>
</evidence>
<sequence>MADYAKRDYGRCPCSGIYDNRFVEVRLTVNGKVVVLTDVPQGACPNCGSRVYKAEVLHRIESLMKGKQVSKAI</sequence>
<protein>
    <recommendedName>
        <fullName evidence="3">YgiT-type zinc finger domain-containing protein</fullName>
    </recommendedName>
</protein>
<dbReference type="NCBIfam" id="TIGR03831">
    <property type="entry name" value="YgiT_finger"/>
    <property type="match status" value="1"/>
</dbReference>
<dbReference type="AlphaFoldDB" id="A0A2W5USC5"/>